<proteinExistence type="predicted"/>
<dbReference type="Pfam" id="PF01477">
    <property type="entry name" value="PLAT"/>
    <property type="match status" value="1"/>
</dbReference>
<dbReference type="RefSeq" id="WP_167473540.1">
    <property type="nucleotide sequence ID" value="NZ_CP046172.1"/>
</dbReference>
<dbReference type="InterPro" id="IPR001024">
    <property type="entry name" value="PLAT/LH2_dom"/>
</dbReference>
<sequence length="151" mass="16676">MKVITKTGDVQGAGTDANIKAKLHSAATESDWFALDNSGDDFERGDVEGYNIKFGFLGGDPVSIEIQSDDSGVGSAWYLERVWVVDLDDYENKRWTGVPGDHWFRAESTSDSVIDSLNQTIKLDPYKGALPKRQEWVGVIGGVGYTRERDV</sequence>
<dbReference type="Gene3D" id="2.60.60.20">
    <property type="entry name" value="PLAT/LH2 domain"/>
    <property type="match status" value="1"/>
</dbReference>
<gene>
    <name evidence="2" type="ORF">F5544_13500</name>
</gene>
<dbReference type="SUPFAM" id="SSF49723">
    <property type="entry name" value="Lipase/lipooxygenase domain (PLAT/LH2 domain)"/>
    <property type="match status" value="1"/>
</dbReference>
<dbReference type="AlphaFoldDB" id="A0A6G9YBI3"/>
<dbReference type="PANTHER" id="PTHR31718:SF60">
    <property type="entry name" value="LIPOXYGENASE HOMOLOGY DOMAIN-CONTAINING PROTEIN 1"/>
    <property type="match status" value="1"/>
</dbReference>
<keyword evidence="3" id="KW-1185">Reference proteome</keyword>
<dbReference type="EMBL" id="CP046172">
    <property type="protein sequence ID" value="QIS10589.1"/>
    <property type="molecule type" value="Genomic_DNA"/>
</dbReference>
<name>A0A6G9YBI3_9NOCA</name>
<evidence type="ECO:0000313" key="2">
    <source>
        <dbReference type="EMBL" id="QIS10589.1"/>
    </source>
</evidence>
<reference evidence="2 3" key="1">
    <citation type="journal article" date="2019" name="ACS Chem. Biol.">
        <title>Identification and Mobilization of a Cryptic Antibiotic Biosynthesis Gene Locus from a Human-Pathogenic Nocardia Isolate.</title>
        <authorList>
            <person name="Herisse M."/>
            <person name="Ishida K."/>
            <person name="Porter J.L."/>
            <person name="Howden B."/>
            <person name="Hertweck C."/>
            <person name="Stinear T.P."/>
            <person name="Pidot S.J."/>
        </authorList>
    </citation>
    <scope>NUCLEOTIDE SEQUENCE [LARGE SCALE GENOMIC DNA]</scope>
    <source>
        <strain evidence="2 3">AUSMDU00012717</strain>
    </source>
</reference>
<dbReference type="PROSITE" id="PS50095">
    <property type="entry name" value="PLAT"/>
    <property type="match status" value="1"/>
</dbReference>
<dbReference type="Proteomes" id="UP000503540">
    <property type="component" value="Chromosome"/>
</dbReference>
<dbReference type="InterPro" id="IPR036392">
    <property type="entry name" value="PLAT/LH2_dom_sf"/>
</dbReference>
<evidence type="ECO:0000259" key="1">
    <source>
        <dbReference type="PROSITE" id="PS50095"/>
    </source>
</evidence>
<dbReference type="PANTHER" id="PTHR31718">
    <property type="entry name" value="PLAT DOMAIN-CONTAINING PROTEIN"/>
    <property type="match status" value="1"/>
</dbReference>
<organism evidence="2 3">
    <name type="scientific">Nocardia arthritidis</name>
    <dbReference type="NCBI Taxonomy" id="228602"/>
    <lineage>
        <taxon>Bacteria</taxon>
        <taxon>Bacillati</taxon>
        <taxon>Actinomycetota</taxon>
        <taxon>Actinomycetes</taxon>
        <taxon>Mycobacteriales</taxon>
        <taxon>Nocardiaceae</taxon>
        <taxon>Nocardia</taxon>
    </lineage>
</organism>
<dbReference type="KEGG" id="nah:F5544_13500"/>
<protein>
    <recommendedName>
        <fullName evidence="1">PLAT domain-containing protein</fullName>
    </recommendedName>
</protein>
<evidence type="ECO:0000313" key="3">
    <source>
        <dbReference type="Proteomes" id="UP000503540"/>
    </source>
</evidence>
<feature type="domain" description="PLAT" evidence="1">
    <location>
        <begin position="1"/>
        <end position="118"/>
    </location>
</feature>
<accession>A0A6G9YBI3</accession>